<accession>A0A1H1XGH5</accession>
<dbReference type="Proteomes" id="UP000243426">
    <property type="component" value="Chromosome I"/>
</dbReference>
<dbReference type="InterPro" id="IPR008557">
    <property type="entry name" value="PhoX"/>
</dbReference>
<dbReference type="STRING" id="797277.SAMN05216198_3614"/>
<dbReference type="PANTHER" id="PTHR35399:SF2">
    <property type="entry name" value="DUF839 DOMAIN-CONTAINING PROTEIN"/>
    <property type="match status" value="1"/>
</dbReference>
<dbReference type="Pfam" id="PF05787">
    <property type="entry name" value="PhoX"/>
    <property type="match status" value="1"/>
</dbReference>
<dbReference type="RefSeq" id="WP_090275615.1">
    <property type="nucleotide sequence ID" value="NZ_LT629748.1"/>
</dbReference>
<evidence type="ECO:0000313" key="2">
    <source>
        <dbReference type="EMBL" id="SDT08290.1"/>
    </source>
</evidence>
<feature type="region of interest" description="Disordered" evidence="1">
    <location>
        <begin position="485"/>
        <end position="504"/>
    </location>
</feature>
<dbReference type="OrthoDB" id="9801383at2"/>
<evidence type="ECO:0000256" key="1">
    <source>
        <dbReference type="SAM" id="MobiDB-lite"/>
    </source>
</evidence>
<dbReference type="InterPro" id="IPR011042">
    <property type="entry name" value="6-blade_b-propeller_TolB-like"/>
</dbReference>
<reference evidence="3" key="1">
    <citation type="submission" date="2016-10" db="EMBL/GenBank/DDBJ databases">
        <authorList>
            <person name="Varghese N."/>
            <person name="Submissions S."/>
        </authorList>
    </citation>
    <scope>NUCLEOTIDE SEQUENCE [LARGE SCALE GENOMIC DNA]</scope>
    <source>
        <strain evidence="3">2SM5</strain>
    </source>
</reference>
<gene>
    <name evidence="2" type="ORF">SAMN05216198_3614</name>
</gene>
<proteinExistence type="predicted"/>
<organism evidence="2 3">
    <name type="scientific">Halopseudomonas litoralis</name>
    <dbReference type="NCBI Taxonomy" id="797277"/>
    <lineage>
        <taxon>Bacteria</taxon>
        <taxon>Pseudomonadati</taxon>
        <taxon>Pseudomonadota</taxon>
        <taxon>Gammaproteobacteria</taxon>
        <taxon>Pseudomonadales</taxon>
        <taxon>Pseudomonadaceae</taxon>
        <taxon>Halopseudomonas</taxon>
    </lineage>
</organism>
<dbReference type="PANTHER" id="PTHR35399">
    <property type="entry name" value="SLR8030 PROTEIN"/>
    <property type="match status" value="1"/>
</dbReference>
<dbReference type="AlphaFoldDB" id="A0A1H1XGH5"/>
<evidence type="ECO:0000313" key="3">
    <source>
        <dbReference type="Proteomes" id="UP000243426"/>
    </source>
</evidence>
<name>A0A1H1XGH5_9GAMM</name>
<dbReference type="Gene3D" id="2.120.10.30">
    <property type="entry name" value="TolB, C-terminal domain"/>
    <property type="match status" value="1"/>
</dbReference>
<dbReference type="SUPFAM" id="SSF101898">
    <property type="entry name" value="NHL repeat"/>
    <property type="match status" value="1"/>
</dbReference>
<dbReference type="EMBL" id="LT629748">
    <property type="protein sequence ID" value="SDT08290.1"/>
    <property type="molecule type" value="Genomic_DNA"/>
</dbReference>
<keyword evidence="3" id="KW-1185">Reference proteome</keyword>
<protein>
    <recommendedName>
        <fullName evidence="4">Tat pathway signal protein</fullName>
    </recommendedName>
</protein>
<evidence type="ECO:0008006" key="4">
    <source>
        <dbReference type="Google" id="ProtNLM"/>
    </source>
</evidence>
<sequence length="663" mass="73362">MRQEHHHYHDDLQAVDDRRLNPSQATDLDTIVSRSRRQVLKGGLALAAFGLFGGSLLGCQRSTPGAQPLVAPLMGFTGVAAQTGADFDRILVADGYRAEAFFSWGDAVLDSAPPWRDDASQDWQAQLLQAGDNHDGMHFFPFEEAPNAHGLLVINHEYINPTLHSDGFSYTELQDGRRQRPLDQVRKEQAAHGVSVLEIRRDTEGQWQRVSGSRYHRRISAMTPMVVSGPLRGDRRMRTASDPSGTEVLGTLNNCSMGVTPWGTYLTCEENFHNYFVNRDAADHASRPTHQRYGIGQGQRSAYYAWESVDARFDATPDEQQPHQGHVNEPHRFGWVVEIDPFDPYSTPIKRTAMGRLGRECSVLSMGDDGRMAVYSGDDARGEYVWKFIPDGRHDPANRAASRDLLDSGILYAARFDEDGRGHWLPLIWGVQGLTAANGFADQQAVLLNARGAADILGATPMDRPEWVAVHPESREVYVTLTNNHERGDRSPLDAANPRPNNQHGQILRWREDGADPAATAFKWDLFLLAGDQPGATDAEGQPLPDNLIGTIQGDIFSSPDGLAFDGGGRLWIQTDSDEEAAHTVNTGCNQLLCADPQTREVRRFLVGPRGAEITGITWTPDYRTLWINVQHPGISYPASDGHSRPRSTTVMITHEDGRVIGS</sequence>